<reference evidence="4 5" key="1">
    <citation type="submission" date="2014-06" db="EMBL/GenBank/DDBJ databases">
        <title>Evolutionary Origins and Diversification of the Mycorrhizal Mutualists.</title>
        <authorList>
            <consortium name="DOE Joint Genome Institute"/>
            <consortium name="Mycorrhizal Genomics Consortium"/>
            <person name="Kohler A."/>
            <person name="Kuo A."/>
            <person name="Nagy L.G."/>
            <person name="Floudas D."/>
            <person name="Copeland A."/>
            <person name="Barry K.W."/>
            <person name="Cichocki N."/>
            <person name="Veneault-Fourrey C."/>
            <person name="LaButti K."/>
            <person name="Lindquist E.A."/>
            <person name="Lipzen A."/>
            <person name="Lundell T."/>
            <person name="Morin E."/>
            <person name="Murat C."/>
            <person name="Riley R."/>
            <person name="Ohm R."/>
            <person name="Sun H."/>
            <person name="Tunlid A."/>
            <person name="Henrissat B."/>
            <person name="Grigoriev I.V."/>
            <person name="Hibbett D.S."/>
            <person name="Martin F."/>
        </authorList>
    </citation>
    <scope>NUCLEOTIDE SEQUENCE [LARGE SCALE GENOMIC DNA]</scope>
    <source>
        <strain evidence="4 5">SS14</strain>
    </source>
</reference>
<gene>
    <name evidence="4" type="ORF">M422DRAFT_268713</name>
</gene>
<feature type="transmembrane region" description="Helical" evidence="2">
    <location>
        <begin position="230"/>
        <end position="251"/>
    </location>
</feature>
<accession>A0A0C9U6E0</accession>
<evidence type="ECO:0000256" key="1">
    <source>
        <dbReference type="SAM" id="MobiDB-lite"/>
    </source>
</evidence>
<feature type="region of interest" description="Disordered" evidence="1">
    <location>
        <begin position="42"/>
        <end position="87"/>
    </location>
</feature>
<feature type="transmembrane region" description="Helical" evidence="2">
    <location>
        <begin position="203"/>
        <end position="224"/>
    </location>
</feature>
<keyword evidence="2" id="KW-0472">Membrane</keyword>
<dbReference type="EMBL" id="KN837274">
    <property type="protein sequence ID" value="KIJ29839.1"/>
    <property type="molecule type" value="Genomic_DNA"/>
</dbReference>
<keyword evidence="5" id="KW-1185">Reference proteome</keyword>
<dbReference type="Proteomes" id="UP000054279">
    <property type="component" value="Unassembled WGS sequence"/>
</dbReference>
<dbReference type="Pfam" id="PF20152">
    <property type="entry name" value="DUF6534"/>
    <property type="match status" value="1"/>
</dbReference>
<proteinExistence type="predicted"/>
<feature type="domain" description="DUF6534" evidence="3">
    <location>
        <begin position="167"/>
        <end position="252"/>
    </location>
</feature>
<keyword evidence="2" id="KW-1133">Transmembrane helix</keyword>
<evidence type="ECO:0000313" key="4">
    <source>
        <dbReference type="EMBL" id="KIJ29839.1"/>
    </source>
</evidence>
<feature type="transmembrane region" description="Helical" evidence="2">
    <location>
        <begin position="161"/>
        <end position="182"/>
    </location>
</feature>
<dbReference type="InterPro" id="IPR045339">
    <property type="entry name" value="DUF6534"/>
</dbReference>
<feature type="compositionally biased region" description="Acidic residues" evidence="1">
    <location>
        <begin position="45"/>
        <end position="67"/>
    </location>
</feature>
<name>A0A0C9U6E0_SPHS4</name>
<keyword evidence="2" id="KW-0812">Transmembrane</keyword>
<organism evidence="4 5">
    <name type="scientific">Sphaerobolus stellatus (strain SS14)</name>
    <dbReference type="NCBI Taxonomy" id="990650"/>
    <lineage>
        <taxon>Eukaryota</taxon>
        <taxon>Fungi</taxon>
        <taxon>Dikarya</taxon>
        <taxon>Basidiomycota</taxon>
        <taxon>Agaricomycotina</taxon>
        <taxon>Agaricomycetes</taxon>
        <taxon>Phallomycetidae</taxon>
        <taxon>Geastrales</taxon>
        <taxon>Sphaerobolaceae</taxon>
        <taxon>Sphaerobolus</taxon>
    </lineage>
</organism>
<evidence type="ECO:0000256" key="2">
    <source>
        <dbReference type="SAM" id="Phobius"/>
    </source>
</evidence>
<sequence length="295" mass="32179">MLSTTSTCTAIHVLYRGARHRIIPRAIDWFTGKALEYEGMRETDGGFEMDDDEEEEDDDDDNDEDEIPVCARGGPPRNGGRAGAQNINPKEDCKQQQLMEASMVVARVVQAGNPNGNVARGLHENCEYGSGAGKVSGIFRGTSKTFSNLTLKTGSLIDETIIQGAGSAACDILISISLCWVFDAHRSGNKRTDSLIDRLMFYAINRGIATSVCALLGVFLYNFVSGTYYFLIPLLANTHLYVISTISILNLRGVPVDSQKDQPFHLSDLYLTTIVGADRGNGKSSRRADSLEVKV</sequence>
<dbReference type="AlphaFoldDB" id="A0A0C9U6E0"/>
<evidence type="ECO:0000313" key="5">
    <source>
        <dbReference type="Proteomes" id="UP000054279"/>
    </source>
</evidence>
<evidence type="ECO:0000259" key="3">
    <source>
        <dbReference type="Pfam" id="PF20152"/>
    </source>
</evidence>
<protein>
    <recommendedName>
        <fullName evidence="3">DUF6534 domain-containing protein</fullName>
    </recommendedName>
</protein>
<dbReference type="HOGENOM" id="CLU_943878_0_0_1"/>